<keyword evidence="7" id="KW-0539">Nucleus</keyword>
<evidence type="ECO:0000256" key="9">
    <source>
        <dbReference type="ARBA" id="ARBA00040174"/>
    </source>
</evidence>
<dbReference type="Proteomes" id="UP000242287">
    <property type="component" value="Unassembled WGS sequence"/>
</dbReference>
<evidence type="ECO:0000259" key="12">
    <source>
        <dbReference type="Pfam" id="PF18378"/>
    </source>
</evidence>
<dbReference type="GO" id="GO:0006606">
    <property type="term" value="P:protein import into nucleus"/>
    <property type="evidence" value="ECO:0007669"/>
    <property type="project" value="TreeGrafter"/>
</dbReference>
<evidence type="ECO:0000256" key="4">
    <source>
        <dbReference type="ARBA" id="ARBA00022927"/>
    </source>
</evidence>
<dbReference type="InterPro" id="IPR018864">
    <property type="entry name" value="Nucleoporin_Nup188_N"/>
</dbReference>
<keyword evidence="2" id="KW-0813">Transport</keyword>
<keyword evidence="4" id="KW-0653">Protein transport</keyword>
<protein>
    <recommendedName>
        <fullName evidence="9">Nucleoporin NUP188</fullName>
    </recommendedName>
</protein>
<dbReference type="PANTHER" id="PTHR31431:SF1">
    <property type="entry name" value="NUCLEOPORIN NUP188"/>
    <property type="match status" value="1"/>
</dbReference>
<organism evidence="14 15">
    <name type="scientific">Amanita thiersii Skay4041</name>
    <dbReference type="NCBI Taxonomy" id="703135"/>
    <lineage>
        <taxon>Eukaryota</taxon>
        <taxon>Fungi</taxon>
        <taxon>Dikarya</taxon>
        <taxon>Basidiomycota</taxon>
        <taxon>Agaricomycotina</taxon>
        <taxon>Agaricomycetes</taxon>
        <taxon>Agaricomycetidae</taxon>
        <taxon>Agaricales</taxon>
        <taxon>Pluteineae</taxon>
        <taxon>Amanitaceae</taxon>
        <taxon>Amanita</taxon>
    </lineage>
</organism>
<dbReference type="EMBL" id="KZ302004">
    <property type="protein sequence ID" value="PFH50408.1"/>
    <property type="molecule type" value="Genomic_DNA"/>
</dbReference>
<sequence>MSGESSSTRSSLIDVTYSQLHSILSGHQEGYPPDQITHYLETRRPQLSNVSEPFGKPSDASRKKVESGSVVLEDGVVVRVESGDKEFVFAISERFKIDEIQALVLLRSFLYNEGLPPTADDSSTSSMIAELLEAITPFYYSERLSILRVFLPLFRAKEEMADPIYDISCQFLPKLLPDGVQFAQNLITTYECKLAEKLPESMRGEPRTATRWAKQNYRECLALLEVLFWTMWGFVPCNGVMVERIYEVAYHTVLGSELQNGTLLLDDEGVQLREDCAALWMLIMVEVLELENVAERDGIELSTDPVKKDFYIASSDSLKRIHELVMAHADGQYAVIYLAWAYVLSRLSAKSAEMQDIPAPYRPFFDIIKPPTPKTDPIHTLMVNNCLAGDAELFRLLLRILTTSPLFVTSIAWKTGSSVTDPNAIAFRSVLKGLLISLVELIPVEMIPDFDGLVDVWTTLFGRSEGHSIGGICVQFWQTDWQHGIARRAIFDVARSRFPIHVRPLLRLLRSMTAAGFLDTDLLSTTDHSNEGDGLTTEREICDRFVFHYLDNLPTYSQVIPINACSGPHALYERVQERYGSPHSSAGLIYQNLRPIKLPGGSILPAKATGRILSSDGGDYIVICWQHQHSGWKLILEVLTDYVNRRRLQTGSGTFQELSFGHKGPSQILTLRLEDIGVDVETDAENMIMNCLDLVRSLVQGNPIQAERLMQSLESGEHVVAHTMTEMQAPDLVQLTIMILEDAMSRSDPRHRNFTRIPLITSALSVLSALLALPHYSNRVWLFLRSTTALFSSEKTVGLASVALAAERATGHYTTTFALLHLVQQLFREASTSFIASNNRLQQLKEEVLLRAARFVHTEIWIEHLGWKYVQLGDRFEIGRRVVALYVAILEYSPPNTENRPFPILSQSVADAFLFKASSSTLNPLVVSIASSRNILDTLYAARRYGDARRLLYLLQSCLHLTHMVLSLKLKSVAVSKPSLLEQALCTRVSGIATPVNARSKLDPIDILALYVKERDVGTTVPVEAARLLTALCSCLSCIQPPPTTIIGHLSNPESTVSSLVRIVQHPYDELVLRNAVWAFIALAVDKEPALAGLFVTGKFLTPNDIKGKHLPLGAAKNDKEGQKKEVKDESKGKEKELEVKKEGAKDTTPANANGASALNVAYDFLLNWKDMWEANPHLLASVLKFLDTVWRHGLEHKIALEPLRKNSEFWKQLVGIVKMEIGPSPEYETSAYVATEGVRHSDLHEVVAIHAYRTLVKSYAINIITLDIANDSQAQQVQTDSPKKPSPLSFQQLEACFKTEEQLRDLLTEAAPSPYSPELHDGLVMSLKTLFEGLDLEQLRLPEPLEQRELGDDFVFSTPLLKSRLHAYHLVNGDKMYEQAQTLEKQLMSVNLNLSLTHAQSALTESWQPLLRQVMRYLRGDGTVRQHILSVASSISYDIASERRSGDMVASIHGSRLSLLLAMLELAWFSTMDKPLEIQHFVEVVKNVHGIILNEAQPPARSFLGELSTPFHGVLLQIIYFCARQGRSLARRPKTLKADQRLTILAVVEVTLNLVIDALHTVFLSARSTKDVDLDRDMELLVAVFEQCTRKDLNPSSTSWLARCQETDVIRTSLDLYAHVDLVGVSDLPLLISRKQPLYVPHILLFHMALVSNATAAERFASEGVLSAYSNNSISGAISAGLIDVMIPELSGERSPAHTAYCSMLSIVAAVLSALGRGNHYFDSEAAGFIQLYGNQISRALSWTVGDAITWALLEEIEQVVNLFYALASNAPSRPSSTNSAVEKILRAFSISGLKLLQQLNYAIIHPNHLASLFEPVTAEERTMIEKEQSYTGYASDPLGRPLVLQLIHRLFKLSSNILGTLLAISRADMVLLSPQDDWPLQEALVVPHSKVVPGEPASMGTLLELGNCTLDVLRDLVNRPAGQSLLPISATPPKPSDPCLNVRQGVLTARRNLESILTYAVTQLAMWLLKPEFEPSLVPGAGESMGALDVGMDDAGVQVGGERMDVVMGGGSVSVGLSGASGGGKDHRGVSRSSTTLADRVRRGMTGEVAADLQALITKAKPILLKSDSIIGASGGGSTTTASAGGSVDLMDVLGRFLQERVITPAS</sequence>
<dbReference type="Pfam" id="PF18378">
    <property type="entry name" value="Nup188_C"/>
    <property type="match status" value="1"/>
</dbReference>
<keyword evidence="5" id="KW-0811">Translocation</keyword>
<evidence type="ECO:0000256" key="6">
    <source>
        <dbReference type="ARBA" id="ARBA00023132"/>
    </source>
</evidence>
<evidence type="ECO:0000256" key="7">
    <source>
        <dbReference type="ARBA" id="ARBA00023242"/>
    </source>
</evidence>
<keyword evidence="6" id="KW-0906">Nuclear pore complex</keyword>
<dbReference type="PANTHER" id="PTHR31431">
    <property type="entry name" value="NUCLEOPORIN NUP188 HOMOLOG"/>
    <property type="match status" value="1"/>
</dbReference>
<evidence type="ECO:0000256" key="3">
    <source>
        <dbReference type="ARBA" id="ARBA00022816"/>
    </source>
</evidence>
<proteinExistence type="inferred from homology"/>
<evidence type="ECO:0000313" key="14">
    <source>
        <dbReference type="EMBL" id="PFH50408.1"/>
    </source>
</evidence>
<evidence type="ECO:0000256" key="2">
    <source>
        <dbReference type="ARBA" id="ARBA00022448"/>
    </source>
</evidence>
<evidence type="ECO:0000259" key="11">
    <source>
        <dbReference type="Pfam" id="PF10487"/>
    </source>
</evidence>
<dbReference type="GO" id="GO:0051028">
    <property type="term" value="P:mRNA transport"/>
    <property type="evidence" value="ECO:0007669"/>
    <property type="project" value="UniProtKB-KW"/>
</dbReference>
<reference evidence="14 15" key="1">
    <citation type="submission" date="2014-02" db="EMBL/GenBank/DDBJ databases">
        <title>Transposable element dynamics among asymbiotic and ectomycorrhizal Amanita fungi.</title>
        <authorList>
            <consortium name="DOE Joint Genome Institute"/>
            <person name="Hess J."/>
            <person name="Skrede I."/>
            <person name="Wolfe B."/>
            <person name="LaButti K."/>
            <person name="Ohm R.A."/>
            <person name="Grigoriev I.V."/>
            <person name="Pringle A."/>
        </authorList>
    </citation>
    <scope>NUCLEOTIDE SEQUENCE [LARGE SCALE GENOMIC DNA]</scope>
    <source>
        <strain evidence="14 15">SKay4041</strain>
    </source>
</reference>
<feature type="region of interest" description="Disordered" evidence="10">
    <location>
        <begin position="1111"/>
        <end position="1153"/>
    </location>
</feature>
<evidence type="ECO:0000256" key="10">
    <source>
        <dbReference type="SAM" id="MobiDB-lite"/>
    </source>
</evidence>
<dbReference type="OrthoDB" id="102511at2759"/>
<dbReference type="GO" id="GO:0017056">
    <property type="term" value="F:structural constituent of nuclear pore"/>
    <property type="evidence" value="ECO:0007669"/>
    <property type="project" value="InterPro"/>
</dbReference>
<evidence type="ECO:0000256" key="8">
    <source>
        <dbReference type="ARBA" id="ARBA00038387"/>
    </source>
</evidence>
<keyword evidence="3" id="KW-0509">mRNA transport</keyword>
<comment type="similarity">
    <text evidence="8">Belongs to the Nup188 family.</text>
</comment>
<evidence type="ECO:0000313" key="15">
    <source>
        <dbReference type="Proteomes" id="UP000242287"/>
    </source>
</evidence>
<evidence type="ECO:0000256" key="5">
    <source>
        <dbReference type="ARBA" id="ARBA00023010"/>
    </source>
</evidence>
<keyword evidence="15" id="KW-1185">Reference proteome</keyword>
<dbReference type="InterPro" id="IPR044840">
    <property type="entry name" value="Nup188"/>
</dbReference>
<dbReference type="InterPro" id="IPR048883">
    <property type="entry name" value="Nup188_N-subdom_III"/>
</dbReference>
<evidence type="ECO:0000259" key="13">
    <source>
        <dbReference type="Pfam" id="PF21093"/>
    </source>
</evidence>
<dbReference type="STRING" id="703135.A0A2A9NK14"/>
<feature type="domain" description="Nuclear pore protein Nup188 C-terminal" evidence="12">
    <location>
        <begin position="1509"/>
        <end position="1677"/>
    </location>
</feature>
<evidence type="ECO:0000256" key="1">
    <source>
        <dbReference type="ARBA" id="ARBA00004567"/>
    </source>
</evidence>
<dbReference type="Pfam" id="PF21093">
    <property type="entry name" value="Nup188_N-subdom_III"/>
    <property type="match status" value="1"/>
</dbReference>
<feature type="domain" description="Nucleoporin Nup188 N-terminal subdomain III" evidence="13">
    <location>
        <begin position="680"/>
        <end position="1099"/>
    </location>
</feature>
<feature type="domain" description="Nucleoporin Nup188 N-terminal" evidence="11">
    <location>
        <begin position="35"/>
        <end position="353"/>
    </location>
</feature>
<dbReference type="Pfam" id="PF10487">
    <property type="entry name" value="Nup188_N"/>
    <property type="match status" value="1"/>
</dbReference>
<name>A0A2A9NK14_9AGAR</name>
<dbReference type="Gene3D" id="1.25.10.70">
    <property type="match status" value="1"/>
</dbReference>
<accession>A0A2A9NK14</accession>
<feature type="compositionally biased region" description="Basic and acidic residues" evidence="10">
    <location>
        <begin position="1117"/>
        <end position="1146"/>
    </location>
</feature>
<gene>
    <name evidence="14" type="ORF">AMATHDRAFT_40867</name>
</gene>
<comment type="subcellular location">
    <subcellularLocation>
        <location evidence="1">Nucleus</location>
        <location evidence="1">Nuclear pore complex</location>
    </subcellularLocation>
</comment>
<dbReference type="GO" id="GO:0044611">
    <property type="term" value="C:nuclear pore inner ring"/>
    <property type="evidence" value="ECO:0007669"/>
    <property type="project" value="TreeGrafter"/>
</dbReference>
<dbReference type="InterPro" id="IPR041634">
    <property type="entry name" value="Nup188_C"/>
</dbReference>
<dbReference type="GO" id="GO:0006405">
    <property type="term" value="P:RNA export from nucleus"/>
    <property type="evidence" value="ECO:0007669"/>
    <property type="project" value="TreeGrafter"/>
</dbReference>